<dbReference type="InterPro" id="IPR001775">
    <property type="entry name" value="GspD/PilQ"/>
</dbReference>
<dbReference type="AlphaFoldDB" id="A0A550JGU8"/>
<feature type="domain" description="NolW-like" evidence="12">
    <location>
        <begin position="192"/>
        <end position="270"/>
    </location>
</feature>
<evidence type="ECO:0000256" key="10">
    <source>
        <dbReference type="RuleBase" id="RU004004"/>
    </source>
</evidence>
<keyword evidence="4" id="KW-1134">Transmembrane beta strand</keyword>
<protein>
    <submittedName>
        <fullName evidence="14">Type II secretion system protein GspD</fullName>
    </submittedName>
</protein>
<evidence type="ECO:0000256" key="3">
    <source>
        <dbReference type="ARBA" id="ARBA00022448"/>
    </source>
</evidence>
<gene>
    <name evidence="14" type="primary">gspD</name>
    <name evidence="14" type="ORF">FL622_07720</name>
</gene>
<dbReference type="GO" id="GO:0015627">
    <property type="term" value="C:type II protein secretion system complex"/>
    <property type="evidence" value="ECO:0007669"/>
    <property type="project" value="InterPro"/>
</dbReference>
<dbReference type="Gene3D" id="3.30.1370.120">
    <property type="match status" value="3"/>
</dbReference>
<keyword evidence="15" id="KW-1185">Reference proteome</keyword>
<evidence type="ECO:0000259" key="12">
    <source>
        <dbReference type="Pfam" id="PF03958"/>
    </source>
</evidence>
<dbReference type="EMBL" id="VJVV01000004">
    <property type="protein sequence ID" value="TRO82457.1"/>
    <property type="molecule type" value="Genomic_DNA"/>
</dbReference>
<dbReference type="PANTHER" id="PTHR30332">
    <property type="entry name" value="PROBABLE GENERAL SECRETION PATHWAY PROTEIN D"/>
    <property type="match status" value="1"/>
</dbReference>
<keyword evidence="5" id="KW-0812">Transmembrane</keyword>
<evidence type="ECO:0000256" key="2">
    <source>
        <dbReference type="ARBA" id="ARBA00006980"/>
    </source>
</evidence>
<evidence type="ECO:0000313" key="14">
    <source>
        <dbReference type="EMBL" id="TRO82457.1"/>
    </source>
</evidence>
<proteinExistence type="inferred from homology"/>
<feature type="domain" description="GspD-like N0" evidence="13">
    <location>
        <begin position="33"/>
        <end position="102"/>
    </location>
</feature>
<dbReference type="Proteomes" id="UP000317155">
    <property type="component" value="Unassembled WGS sequence"/>
</dbReference>
<evidence type="ECO:0000259" key="11">
    <source>
        <dbReference type="Pfam" id="PF00263"/>
    </source>
</evidence>
<reference evidence="14 15" key="1">
    <citation type="submission" date="2019-07" db="EMBL/GenBank/DDBJ databases">
        <title>Insights of Desulfuromonas acetexigens electromicrobiology.</title>
        <authorList>
            <person name="Katuri K."/>
            <person name="Sapireddy V."/>
            <person name="Shaw D.R."/>
            <person name="Saikaly P."/>
        </authorList>
    </citation>
    <scope>NUCLEOTIDE SEQUENCE [LARGE SCALE GENOMIC DNA]</scope>
    <source>
        <strain evidence="14 15">2873</strain>
    </source>
</reference>
<sequence length="668" mass="70579">MAFHKGTTLSLFVALLLWLATAGSGVAEEKFNLDFKDIELPALVQVISEVTGRNFVYDETVKGSVTVSSPLELSRDEAYNLFLTVLGVKGFTVVPSGKVHKIVPVRDAKENTLPVGGWGGGEQYVTRMIPLRNADATLMATTVLPPLLPKTSHIAAFAPANALLITDSAANIERLAGIVGELDRASSLDQIEVIPLRHAMAEEVAKIANQILAQGAATSPRARGRAAQPAGDGSRVIPYAATNVLVVLAASDDIAGIRSLIDRLDQKPSQQRSHINVYYLENADAEALAKTLSETLNKIMPTAGAPAAAGQPPTAAPTSGNVGIIADKPTNSLVINATPADYEIIAGIIKQLDIKRKQVFVEALILELSMDATKRLGASLQGGIDVGSDSVIFGTSNLNGGPVNLSDLNPTDGVPSLLNKSVEGILLGGLFNPITTVINGKEVTIPALSALIDLSKTTSDVNILSAPRLLTSDNEEAEIIVGSNVPIITNRLTDTGGTGLAQSVSVERKDVALTLRFTPQITEGEQVRLQVNQEITDLAASNVGNVDQVGPTLTKRSVRNTVLAQNGRTVVLGGLIGTNLQKTIAKTPFLGDIPGLGWLFKRERIEEKKTNLLVFITPRIIRSADDLQKATETAAKAMDLSRINEVSSPEVIENLQPAGVVAPESAPQ</sequence>
<dbReference type="InterPro" id="IPR013356">
    <property type="entry name" value="T2SS_GspD"/>
</dbReference>
<dbReference type="NCBIfam" id="TIGR02517">
    <property type="entry name" value="type_II_gspD"/>
    <property type="match status" value="1"/>
</dbReference>
<dbReference type="InterPro" id="IPR050810">
    <property type="entry name" value="Bact_Secretion_Sys_Channel"/>
</dbReference>
<feature type="domain" description="NolW-like" evidence="12">
    <location>
        <begin position="126"/>
        <end position="186"/>
    </location>
</feature>
<feature type="domain" description="Type II/III secretion system secretin-like" evidence="11">
    <location>
        <begin position="456"/>
        <end position="622"/>
    </location>
</feature>
<name>A0A550JGU8_9BACT</name>
<evidence type="ECO:0000259" key="13">
    <source>
        <dbReference type="Pfam" id="PF21305"/>
    </source>
</evidence>
<dbReference type="InterPro" id="IPR049371">
    <property type="entry name" value="GspD-like_N0"/>
</dbReference>
<dbReference type="Pfam" id="PF00263">
    <property type="entry name" value="Secretin"/>
    <property type="match status" value="1"/>
</dbReference>
<comment type="caution">
    <text evidence="14">The sequence shown here is derived from an EMBL/GenBank/DDBJ whole genome shotgun (WGS) entry which is preliminary data.</text>
</comment>
<keyword evidence="7" id="KW-0653">Protein transport</keyword>
<keyword evidence="3 10" id="KW-0813">Transport</keyword>
<evidence type="ECO:0000256" key="8">
    <source>
        <dbReference type="ARBA" id="ARBA00023136"/>
    </source>
</evidence>
<dbReference type="GO" id="GO:0015628">
    <property type="term" value="P:protein secretion by the type II secretion system"/>
    <property type="evidence" value="ECO:0007669"/>
    <property type="project" value="InterPro"/>
</dbReference>
<dbReference type="GO" id="GO:0009279">
    <property type="term" value="C:cell outer membrane"/>
    <property type="evidence" value="ECO:0007669"/>
    <property type="project" value="UniProtKB-SubCell"/>
</dbReference>
<dbReference type="PRINTS" id="PR00811">
    <property type="entry name" value="BCTERIALGSPD"/>
</dbReference>
<keyword evidence="9" id="KW-0998">Cell outer membrane</keyword>
<evidence type="ECO:0000313" key="15">
    <source>
        <dbReference type="Proteomes" id="UP000317155"/>
    </source>
</evidence>
<evidence type="ECO:0000256" key="1">
    <source>
        <dbReference type="ARBA" id="ARBA00004442"/>
    </source>
</evidence>
<evidence type="ECO:0000256" key="6">
    <source>
        <dbReference type="ARBA" id="ARBA00022729"/>
    </source>
</evidence>
<comment type="subcellular location">
    <subcellularLocation>
        <location evidence="1 10">Cell outer membrane</location>
    </subcellularLocation>
</comment>
<dbReference type="InterPro" id="IPR038591">
    <property type="entry name" value="NolW-like_sf"/>
</dbReference>
<dbReference type="OrthoDB" id="9775455at2"/>
<dbReference type="Pfam" id="PF21305">
    <property type="entry name" value="type_II_gspD_N0"/>
    <property type="match status" value="1"/>
</dbReference>
<dbReference type="InterPro" id="IPR004846">
    <property type="entry name" value="T2SS/T3SS_dom"/>
</dbReference>
<dbReference type="Pfam" id="PF03958">
    <property type="entry name" value="Secretin_N"/>
    <property type="match status" value="3"/>
</dbReference>
<dbReference type="InterPro" id="IPR005644">
    <property type="entry name" value="NolW-like"/>
</dbReference>
<accession>A0A550JGU8</accession>
<organism evidence="14 15">
    <name type="scientific">Trichloromonas acetexigens</name>
    <dbReference type="NCBI Taxonomy" id="38815"/>
    <lineage>
        <taxon>Bacteria</taxon>
        <taxon>Pseudomonadati</taxon>
        <taxon>Thermodesulfobacteriota</taxon>
        <taxon>Desulfuromonadia</taxon>
        <taxon>Desulfuromonadales</taxon>
        <taxon>Trichloromonadaceae</taxon>
        <taxon>Trichloromonas</taxon>
    </lineage>
</organism>
<evidence type="ECO:0000256" key="9">
    <source>
        <dbReference type="ARBA" id="ARBA00023237"/>
    </source>
</evidence>
<keyword evidence="8" id="KW-0472">Membrane</keyword>
<feature type="domain" description="NolW-like" evidence="12">
    <location>
        <begin position="277"/>
        <end position="358"/>
    </location>
</feature>
<dbReference type="PRINTS" id="PR01032">
    <property type="entry name" value="PHAGEIV"/>
</dbReference>
<dbReference type="PANTHER" id="PTHR30332:SF24">
    <property type="entry name" value="SECRETIN GSPD-RELATED"/>
    <property type="match status" value="1"/>
</dbReference>
<dbReference type="RefSeq" id="WP_092057505.1">
    <property type="nucleotide sequence ID" value="NZ_FOJJ01000034.1"/>
</dbReference>
<evidence type="ECO:0000256" key="7">
    <source>
        <dbReference type="ARBA" id="ARBA00022927"/>
    </source>
</evidence>
<keyword evidence="6" id="KW-0732">Signal</keyword>
<evidence type="ECO:0000256" key="4">
    <source>
        <dbReference type="ARBA" id="ARBA00022452"/>
    </source>
</evidence>
<comment type="similarity">
    <text evidence="2">Belongs to the bacterial secretin family. GSP D subfamily.</text>
</comment>
<evidence type="ECO:0000256" key="5">
    <source>
        <dbReference type="ARBA" id="ARBA00022692"/>
    </source>
</evidence>